<keyword evidence="14 15" id="KW-0511">Multifunctional enzyme</keyword>
<dbReference type="InterPro" id="IPR021130">
    <property type="entry name" value="PRib-ATP_PPHydrolase-like"/>
</dbReference>
<evidence type="ECO:0000256" key="13">
    <source>
        <dbReference type="ARBA" id="ARBA00023102"/>
    </source>
</evidence>
<dbReference type="FunFam" id="3.10.20.810:FF:000001">
    <property type="entry name" value="Histidine biosynthesis bifunctional protein HisIE"/>
    <property type="match status" value="1"/>
</dbReference>
<evidence type="ECO:0000256" key="5">
    <source>
        <dbReference type="ARBA" id="ARBA00005204"/>
    </source>
</evidence>
<dbReference type="NCBIfam" id="TIGR03188">
    <property type="entry name" value="histidine_hisI"/>
    <property type="match status" value="1"/>
</dbReference>
<dbReference type="SUPFAM" id="SSF141734">
    <property type="entry name" value="HisI-like"/>
    <property type="match status" value="1"/>
</dbReference>
<organism evidence="17 18">
    <name type="scientific">Keratinibaculum paraultunense</name>
    <dbReference type="NCBI Taxonomy" id="1278232"/>
    <lineage>
        <taxon>Bacteria</taxon>
        <taxon>Bacillati</taxon>
        <taxon>Bacillota</taxon>
        <taxon>Tissierellia</taxon>
        <taxon>Tissierellales</taxon>
        <taxon>Tepidimicrobiaceae</taxon>
        <taxon>Keratinibaculum</taxon>
    </lineage>
</organism>
<dbReference type="HAMAP" id="MF_01019">
    <property type="entry name" value="HisIE"/>
    <property type="match status" value="1"/>
</dbReference>
<dbReference type="NCBIfam" id="NF002747">
    <property type="entry name" value="PRK02759.1"/>
    <property type="match status" value="1"/>
</dbReference>
<keyword evidence="18" id="KW-1185">Reference proteome</keyword>
<dbReference type="InterPro" id="IPR026660">
    <property type="entry name" value="PRA-CH"/>
</dbReference>
<dbReference type="NCBIfam" id="NF000768">
    <property type="entry name" value="PRK00051.1"/>
    <property type="match status" value="1"/>
</dbReference>
<dbReference type="AlphaFoldDB" id="A0A4R3KTJ7"/>
<evidence type="ECO:0000313" key="17">
    <source>
        <dbReference type="EMBL" id="TCS88659.1"/>
    </source>
</evidence>
<evidence type="ECO:0000256" key="8">
    <source>
        <dbReference type="ARBA" id="ARBA00022490"/>
    </source>
</evidence>
<evidence type="ECO:0000256" key="15">
    <source>
        <dbReference type="HAMAP-Rule" id="MF_01019"/>
    </source>
</evidence>
<evidence type="ECO:0000259" key="16">
    <source>
        <dbReference type="Pfam" id="PF01502"/>
    </source>
</evidence>
<dbReference type="GO" id="GO:0005524">
    <property type="term" value="F:ATP binding"/>
    <property type="evidence" value="ECO:0007669"/>
    <property type="project" value="UniProtKB-KW"/>
</dbReference>
<dbReference type="EC" id="3.6.1.31" evidence="15"/>
<keyword evidence="9 15" id="KW-0028">Amino-acid biosynthesis</keyword>
<sequence>MGVKINKKVEDIIKEIKFDDRGLVPAIAQDVKTKEVLMLAYMNRESIEKTFQEGVVYYYSRSREKLWKKGETSGNIQKLKGFYYDCDKDSILLIVEQVGVACHTGNYSCFFNKVLETKYKNINIIEELYSLLEDRKNNPKEGSYTNYLFREGIDKILKKIGEEASEVIIGAKNNREELIYEISDLIYHTLVLMVNENISIKDIEEELISRRS</sequence>
<reference evidence="17 18" key="1">
    <citation type="submission" date="2019-03" db="EMBL/GenBank/DDBJ databases">
        <title>Genomic Encyclopedia of Type Strains, Phase IV (KMG-IV): sequencing the most valuable type-strain genomes for metagenomic binning, comparative biology and taxonomic classification.</title>
        <authorList>
            <person name="Goeker M."/>
        </authorList>
    </citation>
    <scope>NUCLEOTIDE SEQUENCE [LARGE SCALE GENOMIC DNA]</scope>
    <source>
        <strain evidence="17 18">DSM 26752</strain>
    </source>
</reference>
<dbReference type="FunFam" id="1.10.287.1080:FF:000002">
    <property type="entry name" value="Histidine biosynthesis bifunctional protein HisIE"/>
    <property type="match status" value="1"/>
</dbReference>
<dbReference type="Pfam" id="PF01502">
    <property type="entry name" value="PRA-CH"/>
    <property type="match status" value="1"/>
</dbReference>
<dbReference type="PANTHER" id="PTHR42945">
    <property type="entry name" value="HISTIDINE BIOSYNTHESIS BIFUNCTIONAL PROTEIN"/>
    <property type="match status" value="1"/>
</dbReference>
<keyword evidence="13 15" id="KW-0368">Histidine biosynthesis</keyword>
<dbReference type="PANTHER" id="PTHR42945:SF9">
    <property type="entry name" value="HISTIDINE BIOSYNTHESIS BIFUNCTIONAL PROTEIN HISIE"/>
    <property type="match status" value="1"/>
</dbReference>
<dbReference type="HAMAP" id="MF_01021">
    <property type="entry name" value="HisI"/>
    <property type="match status" value="1"/>
</dbReference>
<evidence type="ECO:0000256" key="2">
    <source>
        <dbReference type="ARBA" id="ARBA00001460"/>
    </source>
</evidence>
<name>A0A4R3KTJ7_9FIRM</name>
<comment type="pathway">
    <text evidence="5 15">Amino-acid biosynthesis; L-histidine biosynthesis; L-histidine from 5-phospho-alpha-D-ribose 1-diphosphate: step 2/9.</text>
</comment>
<dbReference type="InterPro" id="IPR023019">
    <property type="entry name" value="His_synth_HisIE"/>
</dbReference>
<gene>
    <name evidence="15" type="primary">hisI</name>
    <name evidence="15" type="synonym">hisIE</name>
    <name evidence="17" type="ORF">EDD65_1079</name>
</gene>
<evidence type="ECO:0000256" key="9">
    <source>
        <dbReference type="ARBA" id="ARBA00022605"/>
    </source>
</evidence>
<evidence type="ECO:0000256" key="12">
    <source>
        <dbReference type="ARBA" id="ARBA00022840"/>
    </source>
</evidence>
<evidence type="ECO:0000256" key="1">
    <source>
        <dbReference type="ARBA" id="ARBA00000024"/>
    </source>
</evidence>
<evidence type="ECO:0000256" key="10">
    <source>
        <dbReference type="ARBA" id="ARBA00022741"/>
    </source>
</evidence>
<evidence type="ECO:0000256" key="6">
    <source>
        <dbReference type="ARBA" id="ARBA00007731"/>
    </source>
</evidence>
<evidence type="ECO:0000256" key="4">
    <source>
        <dbReference type="ARBA" id="ARBA00005169"/>
    </source>
</evidence>
<dbReference type="InterPro" id="IPR002496">
    <property type="entry name" value="PRib_AMP_CycHydrolase_dom"/>
</dbReference>
<dbReference type="InterPro" id="IPR008179">
    <property type="entry name" value="HisE"/>
</dbReference>
<dbReference type="Pfam" id="PF01503">
    <property type="entry name" value="PRA-PH"/>
    <property type="match status" value="1"/>
</dbReference>
<comment type="catalytic activity">
    <reaction evidence="1 15">
        <text>1-(5-phospho-beta-D-ribosyl)-5'-AMP + H2O = 1-(5-phospho-beta-D-ribosyl)-5-[(5-phospho-beta-D-ribosylamino)methylideneamino]imidazole-4-carboxamide</text>
        <dbReference type="Rhea" id="RHEA:20049"/>
        <dbReference type="ChEBI" id="CHEBI:15377"/>
        <dbReference type="ChEBI" id="CHEBI:58435"/>
        <dbReference type="ChEBI" id="CHEBI:59457"/>
        <dbReference type="EC" id="3.5.4.19"/>
    </reaction>
</comment>
<dbReference type="InterPro" id="IPR038019">
    <property type="entry name" value="PRib_AMP_CycHydrolase_sf"/>
</dbReference>
<evidence type="ECO:0000313" key="18">
    <source>
        <dbReference type="Proteomes" id="UP000294567"/>
    </source>
</evidence>
<evidence type="ECO:0000256" key="3">
    <source>
        <dbReference type="ARBA" id="ARBA00004496"/>
    </source>
</evidence>
<dbReference type="EC" id="3.5.4.19" evidence="15"/>
<keyword evidence="8 15" id="KW-0963">Cytoplasm</keyword>
<protein>
    <recommendedName>
        <fullName evidence="15">Histidine biosynthesis bifunctional protein HisIE</fullName>
    </recommendedName>
    <domain>
        <recommendedName>
            <fullName evidence="15">Phosphoribosyl-AMP cyclohydrolase</fullName>
            <shortName evidence="15">PRA-CH</shortName>
            <ecNumber evidence="15">3.5.4.19</ecNumber>
        </recommendedName>
    </domain>
    <domain>
        <recommendedName>
            <fullName evidence="15">Phosphoribosyl-ATP pyrophosphatase</fullName>
            <shortName evidence="15">PRA-PH</shortName>
            <ecNumber evidence="15">3.6.1.31</ecNumber>
        </recommendedName>
    </domain>
</protein>
<feature type="domain" description="Phosphoribosyl-AMP cyclohydrolase" evidence="16">
    <location>
        <begin position="38"/>
        <end position="111"/>
    </location>
</feature>
<dbReference type="Gene3D" id="1.10.287.1080">
    <property type="entry name" value="MazG-like"/>
    <property type="match status" value="1"/>
</dbReference>
<comment type="subcellular location">
    <subcellularLocation>
        <location evidence="3 15">Cytoplasm</location>
    </subcellularLocation>
</comment>
<dbReference type="EMBL" id="SMAE01000007">
    <property type="protein sequence ID" value="TCS88659.1"/>
    <property type="molecule type" value="Genomic_DNA"/>
</dbReference>
<keyword evidence="10 15" id="KW-0547">Nucleotide-binding</keyword>
<comment type="pathway">
    <text evidence="4 15">Amino-acid biosynthesis; L-histidine biosynthesis; L-histidine from 5-phospho-alpha-D-ribose 1-diphosphate: step 3/9.</text>
</comment>
<comment type="similarity">
    <text evidence="7 15">In the N-terminal section; belongs to the PRA-CH family.</text>
</comment>
<dbReference type="Proteomes" id="UP000294567">
    <property type="component" value="Unassembled WGS sequence"/>
</dbReference>
<dbReference type="GO" id="GO:0000105">
    <property type="term" value="P:L-histidine biosynthetic process"/>
    <property type="evidence" value="ECO:0007669"/>
    <property type="project" value="UniProtKB-UniRule"/>
</dbReference>
<evidence type="ECO:0000256" key="14">
    <source>
        <dbReference type="ARBA" id="ARBA00023268"/>
    </source>
</evidence>
<accession>A0A4R3KTJ7</accession>
<feature type="region of interest" description="Phosphoribosyl-AMP cyclohydrolase" evidence="15">
    <location>
        <begin position="1"/>
        <end position="124"/>
    </location>
</feature>
<keyword evidence="11 15" id="KW-0378">Hydrolase</keyword>
<dbReference type="RefSeq" id="WP_237722285.1">
    <property type="nucleotide sequence ID" value="NZ_CP068564.1"/>
</dbReference>
<keyword evidence="12 15" id="KW-0067">ATP-binding</keyword>
<comment type="caution">
    <text evidence="17">The sequence shown here is derived from an EMBL/GenBank/DDBJ whole genome shotgun (WGS) entry which is preliminary data.</text>
</comment>
<evidence type="ECO:0000256" key="7">
    <source>
        <dbReference type="ARBA" id="ARBA00008299"/>
    </source>
</evidence>
<dbReference type="HAMAP" id="MF_01020">
    <property type="entry name" value="HisE"/>
    <property type="match status" value="1"/>
</dbReference>
<evidence type="ECO:0000256" key="11">
    <source>
        <dbReference type="ARBA" id="ARBA00022801"/>
    </source>
</evidence>
<feature type="region of interest" description="Phosphoribosyl-ATP pyrophosphohydrolase" evidence="15">
    <location>
        <begin position="125"/>
        <end position="212"/>
    </location>
</feature>
<dbReference type="GO" id="GO:0005737">
    <property type="term" value="C:cytoplasm"/>
    <property type="evidence" value="ECO:0007669"/>
    <property type="project" value="UniProtKB-SubCell"/>
</dbReference>
<dbReference type="CDD" id="cd11534">
    <property type="entry name" value="NTP-PPase_HisIE_like"/>
    <property type="match status" value="1"/>
</dbReference>
<dbReference type="SUPFAM" id="SSF101386">
    <property type="entry name" value="all-alpha NTP pyrophosphatases"/>
    <property type="match status" value="1"/>
</dbReference>
<comment type="similarity">
    <text evidence="6 15">In the C-terminal section; belongs to the PRA-PH family.</text>
</comment>
<proteinExistence type="inferred from homology"/>
<comment type="catalytic activity">
    <reaction evidence="2 15">
        <text>1-(5-phospho-beta-D-ribosyl)-ATP + H2O = 1-(5-phospho-beta-D-ribosyl)-5'-AMP + diphosphate + H(+)</text>
        <dbReference type="Rhea" id="RHEA:22828"/>
        <dbReference type="ChEBI" id="CHEBI:15377"/>
        <dbReference type="ChEBI" id="CHEBI:15378"/>
        <dbReference type="ChEBI" id="CHEBI:33019"/>
        <dbReference type="ChEBI" id="CHEBI:59457"/>
        <dbReference type="ChEBI" id="CHEBI:73183"/>
        <dbReference type="EC" id="3.6.1.31"/>
    </reaction>
</comment>
<dbReference type="GO" id="GO:0004635">
    <property type="term" value="F:phosphoribosyl-AMP cyclohydrolase activity"/>
    <property type="evidence" value="ECO:0007669"/>
    <property type="project" value="UniProtKB-UniRule"/>
</dbReference>
<dbReference type="Gene3D" id="3.10.20.810">
    <property type="entry name" value="Phosphoribosyl-AMP cyclohydrolase"/>
    <property type="match status" value="1"/>
</dbReference>
<dbReference type="GO" id="GO:0004636">
    <property type="term" value="F:phosphoribosyl-ATP diphosphatase activity"/>
    <property type="evidence" value="ECO:0007669"/>
    <property type="project" value="UniProtKB-UniRule"/>
</dbReference>
<dbReference type="UniPathway" id="UPA00031">
    <property type="reaction ID" value="UER00007"/>
</dbReference>